<dbReference type="Gene3D" id="6.10.140.530">
    <property type="match status" value="3"/>
</dbReference>
<name>A0A5S4FPT4_9ACTN</name>
<organism evidence="4 5">
    <name type="scientific">Nonomuraea turkmeniaca</name>
    <dbReference type="NCBI Taxonomy" id="103838"/>
    <lineage>
        <taxon>Bacteria</taxon>
        <taxon>Bacillati</taxon>
        <taxon>Actinomycetota</taxon>
        <taxon>Actinomycetes</taxon>
        <taxon>Streptosporangiales</taxon>
        <taxon>Streptosporangiaceae</taxon>
        <taxon>Nonomuraea</taxon>
    </lineage>
</organism>
<feature type="compositionally biased region" description="Polar residues" evidence="1">
    <location>
        <begin position="787"/>
        <end position="799"/>
    </location>
</feature>
<dbReference type="Proteomes" id="UP000309128">
    <property type="component" value="Unassembled WGS sequence"/>
</dbReference>
<sequence length="811" mass="88984">MCRRHSMPPDFGNNAILAGCLPPLTPWADRLRPHQLEAVEQALKAFADGDRATQVLSCGTGKTRIGAVVAATLAPTGLRLVLAPTVMLLAQLLREYRLTLGDAALGTILVICSAHDAAERAGVEELQALHVRVTTDPIVIAATASRPGPVTMLSTYASVATLSRAHHEHAMPPVDILIADEAHRTVSGTQWRRVHDDTHLPARKRLYMTATPRKLVGARRDADVVGMDDETMYGPTVYRLGYGTARDLGLAVPYRLVVSLVSDAQIRAITDQTHGRAAMHVRGKKIAVRMLAAQIAILRAAATYGVGRAITFHTTNNDAQHFATTLPEVAGLVAADARPTTLWADHIRYEHSTAVRRQRLQRLAEGAAGGLAVLSSARMLSEGVDMPAVDAVLFADPRRSTVDIVQAIGRALRPGGRPDKVATIIVPLLADPGADLAAALDSSDYASVWEVVRALRSHDDEVAADVDQRRRERGRGDNRPRPIRWLTIDGDADAPRAFAEQIMVGIVEAATASWEEYYGAACAYAVAHGDLLIPEEWVSPAGLRVGKWLIAQRAQRTRGQLRPERITLLDAIGMAWSVREADWKRQYAALTAYHCEHGHADVPYAYVTADGFRLGVWASRLRGGRKALTAKQRAQLDMLGVKINDGPGAWERHHAAAAAFHREHGHLRVPVAYVTPDGIRLGPWIRQMRAKGDRLPRWERQRLDALNMIWKPRQEAAKAHQADWEAAVAAATAYVNEHGHLRPLTRYVTSDGYPLGRRLSRWRSPFFSRPLTAQQRAVLDALDPNWAQPSLQSSSSTRQAPEVAHHRRRSS</sequence>
<dbReference type="InterPro" id="IPR006935">
    <property type="entry name" value="Helicase/UvrB_N"/>
</dbReference>
<dbReference type="EMBL" id="VCKY01000029">
    <property type="protein sequence ID" value="TMR22444.1"/>
    <property type="molecule type" value="Genomic_DNA"/>
</dbReference>
<keyword evidence="4" id="KW-0378">Hydrolase</keyword>
<dbReference type="InterPro" id="IPR005114">
    <property type="entry name" value="Helicase_assoc"/>
</dbReference>
<evidence type="ECO:0000313" key="5">
    <source>
        <dbReference type="Proteomes" id="UP000309128"/>
    </source>
</evidence>
<feature type="domain" description="Helicase ATP-binding" evidence="2">
    <location>
        <begin position="43"/>
        <end position="214"/>
    </location>
</feature>
<dbReference type="PROSITE" id="PS51194">
    <property type="entry name" value="HELICASE_CTER"/>
    <property type="match status" value="1"/>
</dbReference>
<dbReference type="PROSITE" id="PS51192">
    <property type="entry name" value="HELICASE_ATP_BIND_1"/>
    <property type="match status" value="1"/>
</dbReference>
<dbReference type="GO" id="GO:0016787">
    <property type="term" value="F:hydrolase activity"/>
    <property type="evidence" value="ECO:0007669"/>
    <property type="project" value="InterPro"/>
</dbReference>
<dbReference type="Gene3D" id="3.40.50.300">
    <property type="entry name" value="P-loop containing nucleotide triphosphate hydrolases"/>
    <property type="match status" value="2"/>
</dbReference>
<feature type="domain" description="Helicase C-terminal" evidence="3">
    <location>
        <begin position="297"/>
        <end position="459"/>
    </location>
</feature>
<keyword evidence="5" id="KW-1185">Reference proteome</keyword>
<keyword evidence="4" id="KW-0067">ATP-binding</keyword>
<accession>A0A5S4FPT4</accession>
<evidence type="ECO:0000313" key="4">
    <source>
        <dbReference type="EMBL" id="TMR22444.1"/>
    </source>
</evidence>
<dbReference type="CDD" id="cd18785">
    <property type="entry name" value="SF2_C"/>
    <property type="match status" value="1"/>
</dbReference>
<dbReference type="InterPro" id="IPR001650">
    <property type="entry name" value="Helicase_C-like"/>
</dbReference>
<dbReference type="InterPro" id="IPR014001">
    <property type="entry name" value="Helicase_ATP-bd"/>
</dbReference>
<dbReference type="PANTHER" id="PTHR33418">
    <property type="entry name" value="HELICASE-ASSOCIATED"/>
    <property type="match status" value="1"/>
</dbReference>
<reference evidence="4 5" key="1">
    <citation type="submission" date="2019-05" db="EMBL/GenBank/DDBJ databases">
        <title>Draft genome sequence of Nonomuraea turkmeniaca DSM 43926.</title>
        <authorList>
            <person name="Saricaoglu S."/>
            <person name="Isik K."/>
        </authorList>
    </citation>
    <scope>NUCLEOTIDE SEQUENCE [LARGE SCALE GENOMIC DNA]</scope>
    <source>
        <strain evidence="4 5">DSM 43926</strain>
    </source>
</reference>
<protein>
    <submittedName>
        <fullName evidence="4">Helicase</fullName>
    </submittedName>
</protein>
<dbReference type="GO" id="GO:0005524">
    <property type="term" value="F:ATP binding"/>
    <property type="evidence" value="ECO:0007669"/>
    <property type="project" value="InterPro"/>
</dbReference>
<dbReference type="Pfam" id="PF03457">
    <property type="entry name" value="HA"/>
    <property type="match status" value="4"/>
</dbReference>
<dbReference type="AlphaFoldDB" id="A0A5S4FPT4"/>
<keyword evidence="4" id="KW-0547">Nucleotide-binding</keyword>
<dbReference type="Pfam" id="PF04851">
    <property type="entry name" value="ResIII"/>
    <property type="match status" value="1"/>
</dbReference>
<dbReference type="SMART" id="SM00487">
    <property type="entry name" value="DEXDc"/>
    <property type="match status" value="1"/>
</dbReference>
<dbReference type="InterPro" id="IPR027417">
    <property type="entry name" value="P-loop_NTPase"/>
</dbReference>
<proteinExistence type="predicted"/>
<comment type="caution">
    <text evidence="4">The sequence shown here is derived from an EMBL/GenBank/DDBJ whole genome shotgun (WGS) entry which is preliminary data.</text>
</comment>
<evidence type="ECO:0000259" key="2">
    <source>
        <dbReference type="PROSITE" id="PS51192"/>
    </source>
</evidence>
<dbReference type="SMART" id="SM00490">
    <property type="entry name" value="HELICc"/>
    <property type="match status" value="1"/>
</dbReference>
<dbReference type="GO" id="GO:0004386">
    <property type="term" value="F:helicase activity"/>
    <property type="evidence" value="ECO:0007669"/>
    <property type="project" value="UniProtKB-KW"/>
</dbReference>
<dbReference type="SUPFAM" id="SSF52540">
    <property type="entry name" value="P-loop containing nucleoside triphosphate hydrolases"/>
    <property type="match status" value="1"/>
</dbReference>
<evidence type="ECO:0000256" key="1">
    <source>
        <dbReference type="SAM" id="MobiDB-lite"/>
    </source>
</evidence>
<dbReference type="OrthoDB" id="9776021at2"/>
<evidence type="ECO:0000259" key="3">
    <source>
        <dbReference type="PROSITE" id="PS51194"/>
    </source>
</evidence>
<feature type="region of interest" description="Disordered" evidence="1">
    <location>
        <begin position="787"/>
        <end position="811"/>
    </location>
</feature>
<dbReference type="PANTHER" id="PTHR33418:SF1">
    <property type="entry name" value="HELICASE-ASSOCIATED DOMAIN-CONTAINING PROTEIN"/>
    <property type="match status" value="1"/>
</dbReference>
<gene>
    <name evidence="4" type="ORF">ETD86_11390</name>
</gene>
<dbReference type="GO" id="GO:0003677">
    <property type="term" value="F:DNA binding"/>
    <property type="evidence" value="ECO:0007669"/>
    <property type="project" value="InterPro"/>
</dbReference>
<keyword evidence="4" id="KW-0347">Helicase</keyword>
<dbReference type="Pfam" id="PF00271">
    <property type="entry name" value="Helicase_C"/>
    <property type="match status" value="1"/>
</dbReference>